<organism evidence="1 2">
    <name type="scientific">Trypanosoma brucei brucei (strain 927/4 GUTat10.1)</name>
    <dbReference type="NCBI Taxonomy" id="185431"/>
    <lineage>
        <taxon>Eukaryota</taxon>
        <taxon>Discoba</taxon>
        <taxon>Euglenozoa</taxon>
        <taxon>Kinetoplastea</taxon>
        <taxon>Metakinetoplastina</taxon>
        <taxon>Trypanosomatida</taxon>
        <taxon>Trypanosomatidae</taxon>
        <taxon>Trypanosoma</taxon>
    </lineage>
</organism>
<dbReference type="KEGG" id="tbr:TB927.1.3240"/>
<reference evidence="2" key="2">
    <citation type="journal article" date="2005" name="Science">
        <title>The genome of the African trypanosome Trypanosoma brucei.</title>
        <authorList>
            <person name="Berriman M."/>
            <person name="Ghedin E."/>
            <person name="Hertz-Fowler C."/>
            <person name="Blandin G."/>
            <person name="Renauld H."/>
            <person name="Bartholomeu D.C."/>
            <person name="Lennard N.J."/>
            <person name="Caler E."/>
            <person name="Hamlin N.E."/>
            <person name="Haas B."/>
            <person name="Bohme U."/>
            <person name="Hannick L."/>
            <person name="Aslett M.A."/>
            <person name="Shallom J."/>
            <person name="Marcello L."/>
            <person name="Hou L."/>
            <person name="Wickstead B."/>
            <person name="Alsmark U.C."/>
            <person name="Arrowsmith C."/>
            <person name="Atkin R.J."/>
            <person name="Barron A.J."/>
            <person name="Bringaud F."/>
            <person name="Brooks K."/>
            <person name="Carrington M."/>
            <person name="Cherevach I."/>
            <person name="Chillingworth T.J."/>
            <person name="Churcher C."/>
            <person name="Clark L.N."/>
            <person name="Corton C.H."/>
            <person name="Cronin A."/>
            <person name="Davies R.M."/>
            <person name="Doggett J."/>
            <person name="Djikeng A."/>
            <person name="Feldblyum T."/>
            <person name="Field M.C."/>
            <person name="Fraser A."/>
            <person name="Goodhead I."/>
            <person name="Hance Z."/>
            <person name="Harper D."/>
            <person name="Harris B.R."/>
            <person name="Hauser H."/>
            <person name="Hostetler J."/>
            <person name="Ivens A."/>
            <person name="Jagels K."/>
            <person name="Johnson D."/>
            <person name="Johnson J."/>
            <person name="Jones K."/>
            <person name="Kerhornou A.X."/>
            <person name="Koo H."/>
            <person name="Larke N."/>
            <person name="Landfear S."/>
            <person name="Larkin C."/>
            <person name="Leech V."/>
            <person name="Line A."/>
            <person name="Lord A."/>
            <person name="Macleod A."/>
            <person name="Mooney P.J."/>
            <person name="Moule S."/>
            <person name="Martin D.M."/>
            <person name="Morgan G.W."/>
            <person name="Mungall K."/>
            <person name="Norbertczak H."/>
            <person name="Ormond D."/>
            <person name="Pai G."/>
            <person name="Peacock C.S."/>
            <person name="Peterson J."/>
            <person name="Quail M.A."/>
            <person name="Rabbinowitsch E."/>
            <person name="Rajandream M.A."/>
            <person name="Reitter C."/>
            <person name="Salzberg S.L."/>
            <person name="Sanders M."/>
            <person name="Schobel S."/>
            <person name="Sharp S."/>
            <person name="Simmonds M."/>
            <person name="Simpson A.J."/>
            <person name="Tallon L."/>
            <person name="Turner C.M."/>
            <person name="Tait A."/>
            <person name="Tivey A.R."/>
            <person name="Van Aken S."/>
            <person name="Walker D."/>
            <person name="Wanless D."/>
            <person name="Wang S."/>
            <person name="White B."/>
            <person name="White O."/>
            <person name="Whitehead S."/>
            <person name="Woodward J."/>
            <person name="Wortman J."/>
            <person name="Adams M.D."/>
            <person name="Embley T.M."/>
            <person name="Gull K."/>
            <person name="Ullu E."/>
            <person name="Barry J.D."/>
            <person name="Fairlamb A.H."/>
            <person name="Opperdoes F."/>
            <person name="Barrell B.G."/>
            <person name="Donelson J.E."/>
            <person name="Hall N."/>
            <person name="Fraser C.M."/>
            <person name="Melville S.E."/>
            <person name="El-Sayed N.M."/>
        </authorList>
    </citation>
    <scope>NUCLEOTIDE SEQUENCE [LARGE SCALE GENOMIC DNA]</scope>
    <source>
        <strain evidence="2">927/4 GUTat10.1</strain>
    </source>
</reference>
<dbReference type="GeneID" id="36373216"/>
<accession>Q4GYP9</accession>
<dbReference type="EMBL" id="AL929603">
    <property type="protein sequence ID" value="CAJ16535.1"/>
    <property type="molecule type" value="Genomic_DNA"/>
</dbReference>
<keyword evidence="2" id="KW-1185">Reference proteome</keyword>
<name>Q4GYP9_TRYB2</name>
<dbReference type="AlphaFoldDB" id="Q4GYP9"/>
<evidence type="ECO:0000313" key="1">
    <source>
        <dbReference type="EMBL" id="CAJ16535.1"/>
    </source>
</evidence>
<evidence type="ECO:0000313" key="2">
    <source>
        <dbReference type="Proteomes" id="UP000008524"/>
    </source>
</evidence>
<dbReference type="Proteomes" id="UP000008524">
    <property type="component" value="Chromosome 1"/>
</dbReference>
<reference evidence="1 2" key="1">
    <citation type="journal article" date="2003" name="Nucleic Acids Res.">
        <title>The DNA sequence of chromosome I of an African trypanosome: gene content, chromosome organisation, recombination and polymorphism.</title>
        <authorList>
            <person name="Hall N."/>
            <person name="Berriman M."/>
            <person name="Lennard N.J."/>
            <person name="Harris B.R."/>
            <person name="Hertz-Fowler C."/>
            <person name="Bart-Delabesse E.N."/>
            <person name="Gerrare C.S."/>
            <person name="Atkin R.J."/>
            <person name="Barron A.J."/>
            <person name="Bowman S."/>
            <person name="Bray-Allen S.P."/>
            <person name="Bringaud F."/>
            <person name="Clark L.N."/>
            <person name="Corton C.H."/>
            <person name="Cronin A."/>
            <person name="Davies R."/>
            <person name="Doggett J."/>
            <person name="Fraser A."/>
            <person name="Gruter E."/>
            <person name="Hall S."/>
            <person name="Harper A.D."/>
            <person name="Kay M.P."/>
            <person name="Leech V."/>
            <person name="Mayes R."/>
            <person name="Price C."/>
            <person name="Quail M.A."/>
            <person name="Rabbinowitch E."/>
            <person name="Reitter C."/>
            <person name="Rutherford K."/>
            <person name="Sasse J."/>
            <person name="Sharp S."/>
            <person name="Shownkeen R."/>
            <person name="Macleod A."/>
            <person name="Taylor S."/>
            <person name="Tweedie A."/>
            <person name="Turner C.M.R."/>
            <person name="Tait A."/>
            <person name="Gull K."/>
            <person name="Barrell B."/>
            <person name="Melville S.E."/>
        </authorList>
    </citation>
    <scope>NUCLEOTIDE SEQUENCE [LARGE SCALE GENOMIC DNA]</scope>
    <source>
        <strain evidence="1 2">927/4 GUTat10.1</strain>
    </source>
</reference>
<gene>
    <name evidence="1" type="ORF">TB927.1.3240</name>
</gene>
<proteinExistence type="predicted"/>
<dbReference type="PaxDb" id="5691-CAJ16535"/>
<dbReference type="RefSeq" id="XP_024498406.1">
    <property type="nucleotide sequence ID" value="XM_024642682.1"/>
</dbReference>
<protein>
    <submittedName>
        <fullName evidence="1">Uncharacterized protein</fullName>
    </submittedName>
</protein>
<sequence length="36" mass="3994">MALLFGPIVFSAGLVACCITHFYTPYRRLDKLAHPA</sequence>
<dbReference type="InParanoid" id="Q4GYP9"/>